<feature type="region of interest" description="Disordered" evidence="1">
    <location>
        <begin position="71"/>
        <end position="140"/>
    </location>
</feature>
<proteinExistence type="predicted"/>
<accession>A0ABX8CJQ6</accession>
<dbReference type="Proteomes" id="UP000683310">
    <property type="component" value="Chromosome"/>
</dbReference>
<dbReference type="Pfam" id="PF05121">
    <property type="entry name" value="GvpK"/>
    <property type="match status" value="1"/>
</dbReference>
<dbReference type="EMBL" id="CP074371">
    <property type="protein sequence ID" value="QVI19784.1"/>
    <property type="molecule type" value="Genomic_DNA"/>
</dbReference>
<evidence type="ECO:0000256" key="1">
    <source>
        <dbReference type="SAM" id="MobiDB-lite"/>
    </source>
</evidence>
<feature type="compositionally biased region" description="Pro residues" evidence="1">
    <location>
        <begin position="83"/>
        <end position="132"/>
    </location>
</feature>
<keyword evidence="3" id="KW-1185">Reference proteome</keyword>
<reference evidence="2 3" key="1">
    <citation type="submission" date="2021-04" db="EMBL/GenBank/DDBJ databases">
        <title>Nocardia tengchongensis.</title>
        <authorList>
            <person name="Zhuang k."/>
            <person name="Ran Y."/>
            <person name="Li W."/>
        </authorList>
    </citation>
    <scope>NUCLEOTIDE SEQUENCE [LARGE SCALE GENOMIC DNA]</scope>
    <source>
        <strain evidence="2 3">CFH S0057</strain>
    </source>
</reference>
<evidence type="ECO:0000313" key="3">
    <source>
        <dbReference type="Proteomes" id="UP000683310"/>
    </source>
</evidence>
<organism evidence="2 3">
    <name type="scientific">Nocardia tengchongensis</name>
    <dbReference type="NCBI Taxonomy" id="2055889"/>
    <lineage>
        <taxon>Bacteria</taxon>
        <taxon>Bacillati</taxon>
        <taxon>Actinomycetota</taxon>
        <taxon>Actinomycetes</taxon>
        <taxon>Mycobacteriales</taxon>
        <taxon>Nocardiaceae</taxon>
        <taxon>Nocardia</taxon>
    </lineage>
</organism>
<sequence length="140" mass="15317">MHSAESRLAASALLAVQLLRRTIERERIRSPQESIAVGESEQNRERPALIHLDDAMNDLCVHFDLNPNDIDLDFHAGVLSHPPGEPPEPVPPWPPLEPVPVPSPPPVPEPPNPFPVPPSPDRPTPEPAPTPIPQLSVQLD</sequence>
<dbReference type="RefSeq" id="WP_213555815.1">
    <property type="nucleotide sequence ID" value="NZ_JBHZDI010000119.1"/>
</dbReference>
<protein>
    <submittedName>
        <fullName evidence="2">Gas vesicle protein K</fullName>
    </submittedName>
</protein>
<name>A0ABX8CJQ6_9NOCA</name>
<evidence type="ECO:0000313" key="2">
    <source>
        <dbReference type="EMBL" id="QVI19784.1"/>
    </source>
</evidence>
<gene>
    <name evidence="2" type="ORF">KHQ06_26085</name>
</gene>
<dbReference type="InterPro" id="IPR007805">
    <property type="entry name" value="GvpK"/>
</dbReference>